<dbReference type="PROSITE" id="PS51770">
    <property type="entry name" value="HOTDOG_ACOT"/>
    <property type="match status" value="1"/>
</dbReference>
<dbReference type="GO" id="GO:0009062">
    <property type="term" value="P:fatty acid catabolic process"/>
    <property type="evidence" value="ECO:0007669"/>
    <property type="project" value="TreeGrafter"/>
</dbReference>
<accession>A0A830EYC6</accession>
<evidence type="ECO:0000313" key="4">
    <source>
        <dbReference type="EMBL" id="GGK57219.1"/>
    </source>
</evidence>
<keyword evidence="1" id="KW-0378">Hydrolase</keyword>
<dbReference type="Gene3D" id="3.10.129.10">
    <property type="entry name" value="Hotdog Thioesterase"/>
    <property type="match status" value="1"/>
</dbReference>
<dbReference type="InterPro" id="IPR006683">
    <property type="entry name" value="Thioestr_dom"/>
</dbReference>
<feature type="domain" description="HotDog ACOT-type" evidence="3">
    <location>
        <begin position="41"/>
        <end position="153"/>
    </location>
</feature>
<dbReference type="GO" id="GO:0052816">
    <property type="term" value="F:long-chain fatty acyl-CoA hydrolase activity"/>
    <property type="evidence" value="ECO:0007669"/>
    <property type="project" value="TreeGrafter"/>
</dbReference>
<dbReference type="EMBL" id="BMPD01000001">
    <property type="protein sequence ID" value="GGK57219.1"/>
    <property type="molecule type" value="Genomic_DNA"/>
</dbReference>
<dbReference type="InterPro" id="IPR029069">
    <property type="entry name" value="HotDog_dom_sf"/>
</dbReference>
<dbReference type="CDD" id="cd03442">
    <property type="entry name" value="BFIT_BACH"/>
    <property type="match status" value="1"/>
</dbReference>
<feature type="compositionally biased region" description="Basic and acidic residues" evidence="2">
    <location>
        <begin position="166"/>
        <end position="175"/>
    </location>
</feature>
<dbReference type="GO" id="GO:0006637">
    <property type="term" value="P:acyl-CoA metabolic process"/>
    <property type="evidence" value="ECO:0007669"/>
    <property type="project" value="TreeGrafter"/>
</dbReference>
<dbReference type="GO" id="GO:0005829">
    <property type="term" value="C:cytosol"/>
    <property type="evidence" value="ECO:0007669"/>
    <property type="project" value="TreeGrafter"/>
</dbReference>
<evidence type="ECO:0000259" key="3">
    <source>
        <dbReference type="PROSITE" id="PS51770"/>
    </source>
</evidence>
<comment type="caution">
    <text evidence="4">The sequence shown here is derived from an EMBL/GenBank/DDBJ whole genome shotgun (WGS) entry which is preliminary data.</text>
</comment>
<reference evidence="4" key="1">
    <citation type="journal article" date="2014" name="Int. J. Syst. Evol. Microbiol.">
        <title>Complete genome sequence of Corynebacterium casei LMG S-19264T (=DSM 44701T), isolated from a smear-ripened cheese.</title>
        <authorList>
            <consortium name="US DOE Joint Genome Institute (JGI-PGF)"/>
            <person name="Walter F."/>
            <person name="Albersmeier A."/>
            <person name="Kalinowski J."/>
            <person name="Ruckert C."/>
        </authorList>
    </citation>
    <scope>NUCLEOTIDE SEQUENCE</scope>
    <source>
        <strain evidence="4">JCM 19018</strain>
    </source>
</reference>
<evidence type="ECO:0000256" key="2">
    <source>
        <dbReference type="SAM" id="MobiDB-lite"/>
    </source>
</evidence>
<organism evidence="4 5">
    <name type="scientific">Haloarcula sebkhae</name>
    <dbReference type="NCBI Taxonomy" id="932660"/>
    <lineage>
        <taxon>Archaea</taxon>
        <taxon>Methanobacteriati</taxon>
        <taxon>Methanobacteriota</taxon>
        <taxon>Stenosarchaea group</taxon>
        <taxon>Halobacteria</taxon>
        <taxon>Halobacteriales</taxon>
        <taxon>Haloarculaceae</taxon>
        <taxon>Haloarcula</taxon>
    </lineage>
</organism>
<dbReference type="InterPro" id="IPR040170">
    <property type="entry name" value="Cytosol_ACT"/>
</dbReference>
<evidence type="ECO:0000256" key="1">
    <source>
        <dbReference type="ARBA" id="ARBA00022801"/>
    </source>
</evidence>
<dbReference type="Proteomes" id="UP000614221">
    <property type="component" value="Unassembled WGS sequence"/>
</dbReference>
<dbReference type="Pfam" id="PF03061">
    <property type="entry name" value="4HBT"/>
    <property type="match status" value="1"/>
</dbReference>
<sequence>MTGDCTPRRQYKRVRSLSVLPRAHHTVLPEQALRGGMPTIAETHIVNRERVQPTHANNYQSAHGGIVMKWMDEIGAMSAMRAARESCVTAQMSRVDFERPIPIGDTALIDSYAYATGRTSVRVRIEVAREEPHTGETEETTSAYATFVAVDDGKPTPVPELTAESEECKRLRETALAEEPDR</sequence>
<proteinExistence type="predicted"/>
<dbReference type="PANTHER" id="PTHR11049">
    <property type="entry name" value="ACYL COENZYME A THIOESTER HYDROLASE"/>
    <property type="match status" value="1"/>
</dbReference>
<reference evidence="4" key="2">
    <citation type="submission" date="2020-09" db="EMBL/GenBank/DDBJ databases">
        <authorList>
            <person name="Sun Q."/>
            <person name="Ohkuma M."/>
        </authorList>
    </citation>
    <scope>NUCLEOTIDE SEQUENCE</scope>
    <source>
        <strain evidence="4">JCM 19018</strain>
    </source>
</reference>
<feature type="region of interest" description="Disordered" evidence="2">
    <location>
        <begin position="151"/>
        <end position="182"/>
    </location>
</feature>
<evidence type="ECO:0000313" key="5">
    <source>
        <dbReference type="Proteomes" id="UP000614221"/>
    </source>
</evidence>
<name>A0A830EYC6_9EURY</name>
<dbReference type="InterPro" id="IPR033120">
    <property type="entry name" value="HOTDOG_ACOT"/>
</dbReference>
<protein>
    <submittedName>
        <fullName evidence="4">Acyl-CoA thioesterase</fullName>
    </submittedName>
</protein>
<dbReference type="AlphaFoldDB" id="A0A830EYC6"/>
<dbReference type="PANTHER" id="PTHR11049:SF24">
    <property type="entry name" value="CYTOSOLIC ACYL COENZYME A THIOESTER HYDROLASE"/>
    <property type="match status" value="1"/>
</dbReference>
<dbReference type="SUPFAM" id="SSF54637">
    <property type="entry name" value="Thioesterase/thiol ester dehydrase-isomerase"/>
    <property type="match status" value="1"/>
</dbReference>
<gene>
    <name evidence="4" type="ORF">GCM10009067_07150</name>
</gene>